<protein>
    <submittedName>
        <fullName evidence="4">BamA/TamA family outer membrane protein</fullName>
    </submittedName>
</protein>
<keyword evidence="5" id="KW-1185">Reference proteome</keyword>
<comment type="subcellular location">
    <subcellularLocation>
        <location evidence="1">Membrane</location>
    </subcellularLocation>
</comment>
<comment type="caution">
    <text evidence="4">The sequence shown here is derived from an EMBL/GenBank/DDBJ whole genome shotgun (WGS) entry which is preliminary data.</text>
</comment>
<name>A0ABW5NXL1_9FLAO</name>
<dbReference type="Proteomes" id="UP001597480">
    <property type="component" value="Unassembled WGS sequence"/>
</dbReference>
<dbReference type="Gene3D" id="2.40.160.50">
    <property type="entry name" value="membrane protein fhac: a member of the omp85/tpsb transporter family"/>
    <property type="match status" value="1"/>
</dbReference>
<evidence type="ECO:0000256" key="1">
    <source>
        <dbReference type="ARBA" id="ARBA00004370"/>
    </source>
</evidence>
<feature type="domain" description="Bacterial surface antigen (D15)" evidence="3">
    <location>
        <begin position="180"/>
        <end position="388"/>
    </location>
</feature>
<dbReference type="EMBL" id="JBHUMD010000029">
    <property type="protein sequence ID" value="MFD2603461.1"/>
    <property type="molecule type" value="Genomic_DNA"/>
</dbReference>
<accession>A0ABW5NXL1</accession>
<sequence>MDLESPCAPKTLFELFKKKDSLLVVKPVKNSFFLVIPIIGSQPATGFMYGAVAQYTFKGKGINDKYSLANLGVVYTAKKQLMINVKNNILLKGNSWYLSGDYRFYIFTQANYGLGTGIIPSHDKDFSIESIAEPMDYNYLKFHQTVSYEVKDNLYVGGGINVDWYSDINDKLLDPENGIYTHHYNYSKKYDFNDKEYFMNGFSANVTFDSRDNQVNAKRGWYANLNYRMNPKIFDNQHWSNILYAEYRNFIPVSKKNENFTLALWAYGQFVTRGRVPYLSLPAIGWDQRSRSGEGYTQGLFRGPNLIYFSTEFRFPITCNQLLGGTVFTNFVTASNKEENIHLFRYIQPAIGVGLRIMIDKATRTNLIADYAKGRHSDGFYLNAGETF</sequence>
<dbReference type="Pfam" id="PF01103">
    <property type="entry name" value="Omp85"/>
    <property type="match status" value="1"/>
</dbReference>
<reference evidence="5" key="1">
    <citation type="journal article" date="2019" name="Int. J. Syst. Evol. Microbiol.">
        <title>The Global Catalogue of Microorganisms (GCM) 10K type strain sequencing project: providing services to taxonomists for standard genome sequencing and annotation.</title>
        <authorList>
            <consortium name="The Broad Institute Genomics Platform"/>
            <consortium name="The Broad Institute Genome Sequencing Center for Infectious Disease"/>
            <person name="Wu L."/>
            <person name="Ma J."/>
        </authorList>
    </citation>
    <scope>NUCLEOTIDE SEQUENCE [LARGE SCALE GENOMIC DNA]</scope>
    <source>
        <strain evidence="5">KCTC 42107</strain>
    </source>
</reference>
<keyword evidence="2" id="KW-0472">Membrane</keyword>
<evidence type="ECO:0000313" key="4">
    <source>
        <dbReference type="EMBL" id="MFD2603461.1"/>
    </source>
</evidence>
<proteinExistence type="predicted"/>
<evidence type="ECO:0000313" key="5">
    <source>
        <dbReference type="Proteomes" id="UP001597480"/>
    </source>
</evidence>
<gene>
    <name evidence="4" type="ORF">ACFSR3_15460</name>
</gene>
<organism evidence="4 5">
    <name type="scientific">Flavobacterium suzhouense</name>
    <dbReference type="NCBI Taxonomy" id="1529638"/>
    <lineage>
        <taxon>Bacteria</taxon>
        <taxon>Pseudomonadati</taxon>
        <taxon>Bacteroidota</taxon>
        <taxon>Flavobacteriia</taxon>
        <taxon>Flavobacteriales</taxon>
        <taxon>Flavobacteriaceae</taxon>
        <taxon>Flavobacterium</taxon>
    </lineage>
</organism>
<dbReference type="InterPro" id="IPR000184">
    <property type="entry name" value="Bac_surfAg_D15"/>
</dbReference>
<evidence type="ECO:0000256" key="2">
    <source>
        <dbReference type="ARBA" id="ARBA00023136"/>
    </source>
</evidence>
<evidence type="ECO:0000259" key="3">
    <source>
        <dbReference type="Pfam" id="PF01103"/>
    </source>
</evidence>